<dbReference type="EMBL" id="AZEH01000020">
    <property type="protein sequence ID" value="KRL05842.1"/>
    <property type="molecule type" value="Genomic_DNA"/>
</dbReference>
<accession>A0A0R1MKI7</accession>
<protein>
    <submittedName>
        <fullName evidence="1">Prophage Lp3 protein 14, terminase small subunit</fullName>
    </submittedName>
</protein>
<dbReference type="PATRIC" id="fig|1423777.3.peg.620"/>
<dbReference type="OrthoDB" id="2287339at2"/>
<dbReference type="RefSeq" id="WP_057895569.1">
    <property type="nucleotide sequence ID" value="NZ_AZEH01000020.1"/>
</dbReference>
<dbReference type="InterPro" id="IPR006448">
    <property type="entry name" value="Phage_term_ssu_P27"/>
</dbReference>
<dbReference type="NCBIfam" id="TIGR01558">
    <property type="entry name" value="sm_term_P27"/>
    <property type="match status" value="1"/>
</dbReference>
<sequence>MGRKIKLLDNMDKHLTNEEKAQRKDLQQALFEYPQLNAKAPDWLAGRALTEWNRIVPLLRKETPISELDRSLLASYCKLYQTIQTCSDDIKKHGLVVTTDNGTRKKNPYVDIMSQAIKDMKSIAVELGMTIQSRAKMELNKSKDKQPQDKFEAMLQ</sequence>
<dbReference type="Pfam" id="PF05119">
    <property type="entry name" value="Terminase_4"/>
    <property type="match status" value="1"/>
</dbReference>
<organism evidence="1 2">
    <name type="scientific">Liquorilactobacillus oeni DSM 19972</name>
    <dbReference type="NCBI Taxonomy" id="1423777"/>
    <lineage>
        <taxon>Bacteria</taxon>
        <taxon>Bacillati</taxon>
        <taxon>Bacillota</taxon>
        <taxon>Bacilli</taxon>
        <taxon>Lactobacillales</taxon>
        <taxon>Lactobacillaceae</taxon>
        <taxon>Liquorilactobacillus</taxon>
    </lineage>
</organism>
<gene>
    <name evidence="1" type="ORF">FD46_GL000601</name>
</gene>
<comment type="caution">
    <text evidence="1">The sequence shown here is derived from an EMBL/GenBank/DDBJ whole genome shotgun (WGS) entry which is preliminary data.</text>
</comment>
<name>A0A0R1MKI7_9LACO</name>
<evidence type="ECO:0000313" key="2">
    <source>
        <dbReference type="Proteomes" id="UP000051686"/>
    </source>
</evidence>
<dbReference type="AlphaFoldDB" id="A0A0R1MKI7"/>
<dbReference type="STRING" id="1423777.FD46_GL000601"/>
<dbReference type="Proteomes" id="UP000051686">
    <property type="component" value="Unassembled WGS sequence"/>
</dbReference>
<proteinExistence type="predicted"/>
<keyword evidence="2" id="KW-1185">Reference proteome</keyword>
<reference evidence="1 2" key="1">
    <citation type="journal article" date="2015" name="Genome Announc.">
        <title>Expanding the biotechnology potential of lactobacilli through comparative genomics of 213 strains and associated genera.</title>
        <authorList>
            <person name="Sun Z."/>
            <person name="Harris H.M."/>
            <person name="McCann A."/>
            <person name="Guo C."/>
            <person name="Argimon S."/>
            <person name="Zhang W."/>
            <person name="Yang X."/>
            <person name="Jeffery I.B."/>
            <person name="Cooney J.C."/>
            <person name="Kagawa T.F."/>
            <person name="Liu W."/>
            <person name="Song Y."/>
            <person name="Salvetti E."/>
            <person name="Wrobel A."/>
            <person name="Rasinkangas P."/>
            <person name="Parkhill J."/>
            <person name="Rea M.C."/>
            <person name="O'Sullivan O."/>
            <person name="Ritari J."/>
            <person name="Douillard F.P."/>
            <person name="Paul Ross R."/>
            <person name="Yang R."/>
            <person name="Briner A.E."/>
            <person name="Felis G.E."/>
            <person name="de Vos W.M."/>
            <person name="Barrangou R."/>
            <person name="Klaenhammer T.R."/>
            <person name="Caufield P.W."/>
            <person name="Cui Y."/>
            <person name="Zhang H."/>
            <person name="O'Toole P.W."/>
        </authorList>
    </citation>
    <scope>NUCLEOTIDE SEQUENCE [LARGE SCALE GENOMIC DNA]</scope>
    <source>
        <strain evidence="1 2">DSM 19972</strain>
    </source>
</reference>
<evidence type="ECO:0000313" key="1">
    <source>
        <dbReference type="EMBL" id="KRL05842.1"/>
    </source>
</evidence>